<organism evidence="2">
    <name type="scientific">marine sediment metagenome</name>
    <dbReference type="NCBI Taxonomy" id="412755"/>
    <lineage>
        <taxon>unclassified sequences</taxon>
        <taxon>metagenomes</taxon>
        <taxon>ecological metagenomes</taxon>
    </lineage>
</organism>
<accession>A0A0F9MDH8</accession>
<evidence type="ECO:0000256" key="1">
    <source>
        <dbReference type="SAM" id="MobiDB-lite"/>
    </source>
</evidence>
<reference evidence="2" key="1">
    <citation type="journal article" date="2015" name="Nature">
        <title>Complex archaea that bridge the gap between prokaryotes and eukaryotes.</title>
        <authorList>
            <person name="Spang A."/>
            <person name="Saw J.H."/>
            <person name="Jorgensen S.L."/>
            <person name="Zaremba-Niedzwiedzka K."/>
            <person name="Martijn J."/>
            <person name="Lind A.E."/>
            <person name="van Eijk R."/>
            <person name="Schleper C."/>
            <person name="Guy L."/>
            <person name="Ettema T.J."/>
        </authorList>
    </citation>
    <scope>NUCLEOTIDE SEQUENCE</scope>
</reference>
<evidence type="ECO:0000313" key="2">
    <source>
        <dbReference type="EMBL" id="KKM67227.1"/>
    </source>
</evidence>
<sequence length="138" mass="14573">MHNSRKPKKNPGGLPNRSAVDPEKPGAPPLCLGLCDVCGFPSGLNKITVAYEDSDTGPGVQVNACACPACAQGPWTLMLLDKRLDLSLESRAILRCQAYSTARCLAATAILELKLRPPSSIIDPSVFFPPARRQGGSG</sequence>
<dbReference type="EMBL" id="LAZR01010384">
    <property type="protein sequence ID" value="KKM67227.1"/>
    <property type="molecule type" value="Genomic_DNA"/>
</dbReference>
<name>A0A0F9MDH8_9ZZZZ</name>
<protein>
    <submittedName>
        <fullName evidence="2">Uncharacterized protein</fullName>
    </submittedName>
</protein>
<gene>
    <name evidence="2" type="ORF">LCGC14_1473270</name>
</gene>
<dbReference type="AlphaFoldDB" id="A0A0F9MDH8"/>
<comment type="caution">
    <text evidence="2">The sequence shown here is derived from an EMBL/GenBank/DDBJ whole genome shotgun (WGS) entry which is preliminary data.</text>
</comment>
<proteinExistence type="predicted"/>
<feature type="region of interest" description="Disordered" evidence="1">
    <location>
        <begin position="1"/>
        <end position="20"/>
    </location>
</feature>